<proteinExistence type="predicted"/>
<organism evidence="2 3">
    <name type="scientific">Clostridium algidicarnis DSM 15099</name>
    <dbReference type="NCBI Taxonomy" id="1121295"/>
    <lineage>
        <taxon>Bacteria</taxon>
        <taxon>Bacillati</taxon>
        <taxon>Bacillota</taxon>
        <taxon>Clostridia</taxon>
        <taxon>Eubacteriales</taxon>
        <taxon>Clostridiaceae</taxon>
        <taxon>Clostridium</taxon>
    </lineage>
</organism>
<dbReference type="Proteomes" id="UP000239863">
    <property type="component" value="Unassembled WGS sequence"/>
</dbReference>
<accession>A0A2S6FWX1</accession>
<reference evidence="2 3" key="1">
    <citation type="submission" date="2018-02" db="EMBL/GenBank/DDBJ databases">
        <title>Genomic Encyclopedia of Archaeal and Bacterial Type Strains, Phase II (KMG-II): from individual species to whole genera.</title>
        <authorList>
            <person name="Goeker M."/>
        </authorList>
    </citation>
    <scope>NUCLEOTIDE SEQUENCE [LARGE SCALE GENOMIC DNA]</scope>
    <source>
        <strain evidence="2 3">DSM 15099</strain>
    </source>
</reference>
<feature type="transmembrane region" description="Helical" evidence="1">
    <location>
        <begin position="36"/>
        <end position="55"/>
    </location>
</feature>
<feature type="transmembrane region" description="Helical" evidence="1">
    <location>
        <begin position="89"/>
        <end position="110"/>
    </location>
</feature>
<feature type="transmembrane region" description="Helical" evidence="1">
    <location>
        <begin position="12"/>
        <end position="30"/>
    </location>
</feature>
<evidence type="ECO:0000313" key="3">
    <source>
        <dbReference type="Proteomes" id="UP000239863"/>
    </source>
</evidence>
<dbReference type="EMBL" id="PTIS01000010">
    <property type="protein sequence ID" value="PPK48096.1"/>
    <property type="molecule type" value="Genomic_DNA"/>
</dbReference>
<keyword evidence="1" id="KW-0472">Membrane</keyword>
<sequence>MKKRIYNKKKFWSGIFFLLLVSISIPHTIMKFNDLSALRIIKSIILDFFCILFGVTEVLRSLSSKCTKEDEQNDDERVNLVNMKSKTSAFNITLFICATVSILSIIAWGLTKNEVYLGILSCFGIIITIMFIAEMSSYFYHDKRN</sequence>
<evidence type="ECO:0000313" key="2">
    <source>
        <dbReference type="EMBL" id="PPK48096.1"/>
    </source>
</evidence>
<name>A0A2S6FWX1_9CLOT</name>
<keyword evidence="1" id="KW-1133">Transmembrane helix</keyword>
<dbReference type="RefSeq" id="WP_104410059.1">
    <property type="nucleotide sequence ID" value="NZ_PTIS01000010.1"/>
</dbReference>
<comment type="caution">
    <text evidence="2">The sequence shown here is derived from an EMBL/GenBank/DDBJ whole genome shotgun (WGS) entry which is preliminary data.</text>
</comment>
<protein>
    <submittedName>
        <fullName evidence="2">Uncharacterized protein</fullName>
    </submittedName>
</protein>
<dbReference type="OrthoDB" id="2087000at2"/>
<evidence type="ECO:0000256" key="1">
    <source>
        <dbReference type="SAM" id="Phobius"/>
    </source>
</evidence>
<feature type="transmembrane region" description="Helical" evidence="1">
    <location>
        <begin position="116"/>
        <end position="140"/>
    </location>
</feature>
<dbReference type="AlphaFoldDB" id="A0A2S6FWX1"/>
<keyword evidence="1" id="KW-0812">Transmembrane</keyword>
<gene>
    <name evidence="2" type="ORF">BD821_11062</name>
</gene>